<dbReference type="RefSeq" id="WP_013933709.1">
    <property type="nucleotide sequence ID" value="NC_015709.1"/>
</dbReference>
<evidence type="ECO:0000313" key="3">
    <source>
        <dbReference type="Proteomes" id="UP000000491"/>
    </source>
</evidence>
<dbReference type="EMBL" id="CP002865">
    <property type="protein sequence ID" value="AEI37310.1"/>
    <property type="molecule type" value="Genomic_DNA"/>
</dbReference>
<dbReference type="AlphaFoldDB" id="F8EV22"/>
<feature type="chain" id="PRO_5003376490" description="Sensory transduction regulator" evidence="1">
    <location>
        <begin position="23"/>
        <end position="158"/>
    </location>
</feature>
<dbReference type="PATRIC" id="fig|579138.3.peg.426"/>
<dbReference type="eggNOG" id="ENOG50333ZI">
    <property type="taxonomic scope" value="Bacteria"/>
</dbReference>
<keyword evidence="1" id="KW-0732">Signal</keyword>
<dbReference type="CDD" id="cd17511">
    <property type="entry name" value="YbjN_AmyR-like"/>
    <property type="match status" value="1"/>
</dbReference>
<gene>
    <name evidence="2" type="ordered locus">Zymop_0407</name>
</gene>
<dbReference type="KEGG" id="zmp:Zymop_0407"/>
<proteinExistence type="predicted"/>
<name>F8EV22_ZYMMT</name>
<evidence type="ECO:0000313" key="2">
    <source>
        <dbReference type="EMBL" id="AEI37310.1"/>
    </source>
</evidence>
<accession>F8EV22</accession>
<organism evidence="2 3">
    <name type="scientific">Zymomonas mobilis subsp. pomaceae (strain ATCC 29192 / DSM 22645 / JCM 10191 / CCUG 17912 / NBRC 13757 / NCIMB 11200 / NRRL B-4491 / Barker I)</name>
    <dbReference type="NCBI Taxonomy" id="579138"/>
    <lineage>
        <taxon>Bacteria</taxon>
        <taxon>Pseudomonadati</taxon>
        <taxon>Pseudomonadota</taxon>
        <taxon>Alphaproteobacteria</taxon>
        <taxon>Sphingomonadales</taxon>
        <taxon>Zymomonadaceae</taxon>
        <taxon>Zymomonas</taxon>
    </lineage>
</organism>
<dbReference type="Pfam" id="PF10722">
    <property type="entry name" value="YbjN"/>
    <property type="match status" value="1"/>
</dbReference>
<dbReference type="STRING" id="579138.Zymop_0407"/>
<dbReference type="Proteomes" id="UP000000491">
    <property type="component" value="Chromosome"/>
</dbReference>
<dbReference type="InterPro" id="IPR019660">
    <property type="entry name" value="Put_sensory_transdc_reg_YbjN"/>
</dbReference>
<evidence type="ECO:0008006" key="4">
    <source>
        <dbReference type="Google" id="ProtNLM"/>
    </source>
</evidence>
<sequence length="158" mass="18263">MRRFAWLLLFWFCDPIISPAWGNITASEPQGIVDILHNHGYDASLTHVADGDPMIRFHFLEKSIQILFYGCNRGHNCQSLQLSTGYDLPNGISFDRINLWMRGHRWAKVYLDTDMDPYLQYDIPTVPDGIADKLFLVMISSFGSSVEDFSRFINFKHN</sequence>
<reference evidence="2 3" key="1">
    <citation type="journal article" date="2011" name="J. Bacteriol.">
        <title>Genome sequence of the ethanol-producing Zymomonas mobilis subsp. pomaceae lectotype strain ATCC 29192.</title>
        <authorList>
            <person name="Kouvelis V.N."/>
            <person name="Davenport K.W."/>
            <person name="Brettin T.S."/>
            <person name="Bruce D."/>
            <person name="Detter C."/>
            <person name="Han C.S."/>
            <person name="Nolan M."/>
            <person name="Tapia R."/>
            <person name="Damoulaki A."/>
            <person name="Kyrpides N.C."/>
            <person name="Typas M.A."/>
            <person name="Pappas K.M."/>
        </authorList>
    </citation>
    <scope>NUCLEOTIDE SEQUENCE [LARGE SCALE GENOMIC DNA]</scope>
    <source>
        <strain evidence="3">ATCC 29192 / DSM 22645 / JCM 10191 / CCUG 17912 / NBRC 13757 / NCIMB 11200 / NRRL B-4491 / Barker I</strain>
    </source>
</reference>
<feature type="signal peptide" evidence="1">
    <location>
        <begin position="1"/>
        <end position="22"/>
    </location>
</feature>
<protein>
    <recommendedName>
        <fullName evidence="4">Sensory transduction regulator</fullName>
    </recommendedName>
</protein>
<evidence type="ECO:0000256" key="1">
    <source>
        <dbReference type="SAM" id="SignalP"/>
    </source>
</evidence>
<dbReference type="HOGENOM" id="CLU_120483_1_0_5"/>